<gene>
    <name evidence="2" type="ORF">SAMN02745199_1397</name>
</gene>
<protein>
    <submittedName>
        <fullName evidence="2">ABC-2 type transport system permease protein</fullName>
    </submittedName>
</protein>
<feature type="transmembrane region" description="Helical" evidence="1">
    <location>
        <begin position="226"/>
        <end position="255"/>
    </location>
</feature>
<feature type="transmembrane region" description="Helical" evidence="1">
    <location>
        <begin position="71"/>
        <end position="94"/>
    </location>
</feature>
<evidence type="ECO:0000313" key="2">
    <source>
        <dbReference type="EMBL" id="SHH51818.1"/>
    </source>
</evidence>
<dbReference type="AlphaFoldDB" id="A0A1M5TMB3"/>
<keyword evidence="1" id="KW-1133">Transmembrane helix</keyword>
<feature type="transmembrane region" description="Helical" evidence="1">
    <location>
        <begin position="366"/>
        <end position="386"/>
    </location>
</feature>
<dbReference type="OrthoDB" id="40493at2"/>
<reference evidence="3" key="1">
    <citation type="submission" date="2016-11" db="EMBL/GenBank/DDBJ databases">
        <authorList>
            <person name="Varghese N."/>
            <person name="Submissions S."/>
        </authorList>
    </citation>
    <scope>NUCLEOTIDE SEQUENCE [LARGE SCALE GENOMIC DNA]</scope>
    <source>
        <strain evidence="3">DSM 15807</strain>
    </source>
</reference>
<evidence type="ECO:0000256" key="1">
    <source>
        <dbReference type="SAM" id="Phobius"/>
    </source>
</evidence>
<feature type="transmembrane region" description="Helical" evidence="1">
    <location>
        <begin position="392"/>
        <end position="417"/>
    </location>
</feature>
<evidence type="ECO:0000313" key="3">
    <source>
        <dbReference type="Proteomes" id="UP000242592"/>
    </source>
</evidence>
<feature type="transmembrane region" description="Helical" evidence="1">
    <location>
        <begin position="115"/>
        <end position="135"/>
    </location>
</feature>
<dbReference type="Proteomes" id="UP000242592">
    <property type="component" value="Unassembled WGS sequence"/>
</dbReference>
<dbReference type="STRING" id="1123380.SAMN02745199_1397"/>
<keyword evidence="3" id="KW-1185">Reference proteome</keyword>
<proteinExistence type="predicted"/>
<dbReference type="EMBL" id="FQXN01000005">
    <property type="protein sequence ID" value="SHH51818.1"/>
    <property type="molecule type" value="Genomic_DNA"/>
</dbReference>
<feature type="transmembrane region" description="Helical" evidence="1">
    <location>
        <begin position="147"/>
        <end position="172"/>
    </location>
</feature>
<name>A0A1M5TMB3_9BACT</name>
<organism evidence="2 3">
    <name type="scientific">Thermosipho atlanticus DSM 15807</name>
    <dbReference type="NCBI Taxonomy" id="1123380"/>
    <lineage>
        <taxon>Bacteria</taxon>
        <taxon>Thermotogati</taxon>
        <taxon>Thermotogota</taxon>
        <taxon>Thermotogae</taxon>
        <taxon>Thermotogales</taxon>
        <taxon>Fervidobacteriaceae</taxon>
        <taxon>Thermosipho</taxon>
    </lineage>
</organism>
<feature type="transmembrane region" description="Helical" evidence="1">
    <location>
        <begin position="467"/>
        <end position="488"/>
    </location>
</feature>
<sequence length="497" mass="56788">MREFFILLKYGITSFQPQRSSTKKNKYNSFKNTLILSLFGSLPLGIIVFFFSKSFFTKLNSVDPQITKLLFLFWMTILSLFFIIGYIGMAMYAFSRNEEIELLLTMPIKRKILTIYQIFVSTISQIFVLSFYFFIYLAYSVVTKENLFLAIIKIFTHFLFLLAFSSVIAILLGKKANKGIVRKINLLISLSAIFFYFFIISFQNINVMEFQALANLLSFSNKAYNFLVWSFISSETLLFAFITAFFLIIIFSILANNMAFESIERKTKKNYKIKGSGSVFKAIFYKDFKAVKRYEQFLYFILYPIGFGIFFSLVNKDPFVTIFTIIPITTFYVAFETAILTTAEVSNIKITLTYPIKLTNLMVPKISIPTILNFLIVVGVFLISSIKMSPSPLILIILPISFLLFTMSSIIGMYFVVKNPPSTENMSKIFGIWQTLTIEGITMGTGFGAIFPLIFLSNPQASYSTKLFSLLAMIGSITVAVIISITTFKKLKRLLLS</sequence>
<accession>A0A1M5TMB3</accession>
<feature type="transmembrane region" description="Helical" evidence="1">
    <location>
        <begin position="33"/>
        <end position="51"/>
    </location>
</feature>
<feature type="transmembrane region" description="Helical" evidence="1">
    <location>
        <begin position="429"/>
        <end position="455"/>
    </location>
</feature>
<feature type="transmembrane region" description="Helical" evidence="1">
    <location>
        <begin position="320"/>
        <end position="345"/>
    </location>
</feature>
<feature type="transmembrane region" description="Helical" evidence="1">
    <location>
        <begin position="297"/>
        <end position="314"/>
    </location>
</feature>
<feature type="transmembrane region" description="Helical" evidence="1">
    <location>
        <begin position="184"/>
        <end position="206"/>
    </location>
</feature>
<keyword evidence="1" id="KW-0812">Transmembrane</keyword>
<keyword evidence="1" id="KW-0472">Membrane</keyword>
<dbReference type="RefSeq" id="WP_073073509.1">
    <property type="nucleotide sequence ID" value="NZ_FQXN01000005.1"/>
</dbReference>